<organism evidence="3">
    <name type="scientific">Hirondellea gigas</name>
    <dbReference type="NCBI Taxonomy" id="1518452"/>
    <lineage>
        <taxon>Eukaryota</taxon>
        <taxon>Metazoa</taxon>
        <taxon>Ecdysozoa</taxon>
        <taxon>Arthropoda</taxon>
        <taxon>Crustacea</taxon>
        <taxon>Multicrustacea</taxon>
        <taxon>Malacostraca</taxon>
        <taxon>Eumalacostraca</taxon>
        <taxon>Peracarida</taxon>
        <taxon>Amphipoda</taxon>
        <taxon>Amphilochidea</taxon>
        <taxon>Lysianassida</taxon>
        <taxon>Lysianassidira</taxon>
        <taxon>Lysianassoidea</taxon>
        <taxon>Lysianassidae</taxon>
        <taxon>Hirondellea</taxon>
    </lineage>
</organism>
<dbReference type="InterPro" id="IPR052740">
    <property type="entry name" value="CE4"/>
</dbReference>
<dbReference type="SUPFAM" id="SSF88713">
    <property type="entry name" value="Glycoside hydrolase/deacetylase"/>
    <property type="match status" value="1"/>
</dbReference>
<feature type="signal peptide" evidence="1">
    <location>
        <begin position="1"/>
        <end position="24"/>
    </location>
</feature>
<sequence length="413" mass="46852">METGTQSLSLLLVLLAMTVTVVLTTKLQEDAPPCQPAKCTVPDCHCSSTDSPTGIPVKDLPHFVVLSFDDAVTITNFDFYLGIGDRKNPNGCKVQMSFFVSHENTDYTLVNELHRRGHEIAIHSVTHKSDVQNYWRNMSKEGWTAEVVDQIDMLNMYGKIPREDMQGWRTPFLEVGGNTMYDALQDAGIKYDCSWPTLHYTPWFVESDGTINGALWPYTLDFFSIQEQTVGTKPTQSFPGMWVAPMTDLQDNRGIECSMLDACQSDEDELETSADAVTQLLKRNFKAGLSKRSPFGIYVHHSWFVDYPVRTEGMKQFLDYMSAYPEVYIVSMRQLIAWMKDPVPLDQLKDHEAFQCPDKNPPTNCPSENHKNCPYTAPLPISQAEVYMKMCVGTCPTYYPYLNNVEGKDPYTK</sequence>
<dbReference type="Gene3D" id="3.20.20.370">
    <property type="entry name" value="Glycoside hydrolase/deacetylase"/>
    <property type="match status" value="1"/>
</dbReference>
<feature type="domain" description="NodB homology" evidence="2">
    <location>
        <begin position="93"/>
        <end position="190"/>
    </location>
</feature>
<dbReference type="InterPro" id="IPR011330">
    <property type="entry name" value="Glyco_hydro/deAcase_b/a-brl"/>
</dbReference>
<evidence type="ECO:0000313" key="3">
    <source>
        <dbReference type="EMBL" id="LAC22850.1"/>
    </source>
</evidence>
<keyword evidence="1" id="KW-0732">Signal</keyword>
<dbReference type="EMBL" id="IACT01003617">
    <property type="protein sequence ID" value="LAC22850.1"/>
    <property type="molecule type" value="mRNA"/>
</dbReference>
<dbReference type="GO" id="GO:0005975">
    <property type="term" value="P:carbohydrate metabolic process"/>
    <property type="evidence" value="ECO:0007669"/>
    <property type="project" value="InterPro"/>
</dbReference>
<feature type="chain" id="PRO_5025423866" evidence="1">
    <location>
        <begin position="25"/>
        <end position="413"/>
    </location>
</feature>
<protein>
    <submittedName>
        <fullName evidence="3">Chitin deacetylase 9-like protein</fullName>
    </submittedName>
</protein>
<reference evidence="3" key="1">
    <citation type="submission" date="2017-11" db="EMBL/GenBank/DDBJ databases">
        <title>The sensing device of the deep-sea amphipod.</title>
        <authorList>
            <person name="Kobayashi H."/>
            <person name="Nagahama T."/>
            <person name="Arai W."/>
            <person name="Sasagawa Y."/>
            <person name="Umeda M."/>
            <person name="Hayashi T."/>
            <person name="Nikaido I."/>
            <person name="Watanabe H."/>
            <person name="Oguri K."/>
            <person name="Kitazato H."/>
            <person name="Fujioka K."/>
            <person name="Kido Y."/>
            <person name="Takami H."/>
        </authorList>
    </citation>
    <scope>NUCLEOTIDE SEQUENCE</scope>
    <source>
        <tissue evidence="3">Whole body</tissue>
    </source>
</reference>
<dbReference type="GO" id="GO:0016810">
    <property type="term" value="F:hydrolase activity, acting on carbon-nitrogen (but not peptide) bonds"/>
    <property type="evidence" value="ECO:0007669"/>
    <property type="project" value="InterPro"/>
</dbReference>
<dbReference type="PANTHER" id="PTHR45985:SF3">
    <property type="entry name" value="CHITIN DEACETYLASE-LIKE 4"/>
    <property type="match status" value="1"/>
</dbReference>
<proteinExistence type="evidence at transcript level"/>
<dbReference type="Pfam" id="PF01522">
    <property type="entry name" value="Polysacc_deac_1"/>
    <property type="match status" value="1"/>
</dbReference>
<evidence type="ECO:0000256" key="1">
    <source>
        <dbReference type="SAM" id="SignalP"/>
    </source>
</evidence>
<dbReference type="AlphaFoldDB" id="A0A6A7FWX2"/>
<dbReference type="InterPro" id="IPR002509">
    <property type="entry name" value="NODB_dom"/>
</dbReference>
<dbReference type="PANTHER" id="PTHR45985">
    <property type="match status" value="1"/>
</dbReference>
<evidence type="ECO:0000259" key="2">
    <source>
        <dbReference type="Pfam" id="PF01522"/>
    </source>
</evidence>
<accession>A0A6A7FWX2</accession>
<name>A0A6A7FWX2_9CRUS</name>